<dbReference type="VEuPathDB" id="FungiDB:CAGL0H00759g"/>
<comment type="catalytic activity">
    <reaction evidence="11">
        <text>ATP + H2O = ADP + phosphate + H(+)</text>
        <dbReference type="Rhea" id="RHEA:13065"/>
        <dbReference type="ChEBI" id="CHEBI:15377"/>
        <dbReference type="ChEBI" id="CHEBI:15378"/>
        <dbReference type="ChEBI" id="CHEBI:30616"/>
        <dbReference type="ChEBI" id="CHEBI:43474"/>
        <dbReference type="ChEBI" id="CHEBI:456216"/>
    </reaction>
</comment>
<keyword evidence="9 11" id="KW-0539">Nucleus</keyword>
<dbReference type="SMART" id="SM00956">
    <property type="entry name" value="RQC"/>
    <property type="match status" value="1"/>
</dbReference>
<dbReference type="GO" id="GO:0009378">
    <property type="term" value="F:four-way junction helicase activity"/>
    <property type="evidence" value="ECO:0007669"/>
    <property type="project" value="TreeGrafter"/>
</dbReference>
<dbReference type="AlphaFoldDB" id="A0A0W0CVH9"/>
<dbReference type="PROSITE" id="PS00690">
    <property type="entry name" value="DEAH_ATP_HELICASE"/>
    <property type="match status" value="1"/>
</dbReference>
<accession>A0A0W0CVH9</accession>
<dbReference type="Pfam" id="PF16124">
    <property type="entry name" value="RecQ_Zn_bind"/>
    <property type="match status" value="1"/>
</dbReference>
<dbReference type="CDD" id="cd18794">
    <property type="entry name" value="SF2_C_RecQ"/>
    <property type="match status" value="1"/>
</dbReference>
<sequence length="718" mass="81880">MSQISEYFMNHLDPTGYDTSDSYGSCIVSSSQSYKGQSALEQCLFVSSSSSLPSSQLSGLVNAQQTQPDSKKENKSSLNTANPWDKQVQNILKCTFHMEQFRGSQIDIINSTLQGKHVFVLMCTGGGKSLCYQLPSLVTLGYTKGTTIVISPLISLMHDQVEALISKRIKACMLSSTSSSKQKTMALQLLSEGKLNLFYISPEMVMGSSPCKGIIRRLYRQNRLARLVIDEAHCISSWGHDFRPEYKKLGQLTKEFDGVPVMALTATANDNIQEDILKILNLKNVVVFKDSLNRKNLYYEVVQKNSRTIEYMTYLLKTEFHGQSGIIYCNSKASCEKVSKELNQANISSEFYHAGKTANSRLNTQRKWQQGTIQVVCATIAFGMGIDKENVRFVFHYDIPRSMEGYYQETGRAGRDGNPSKCILFFCLQDVNRLQILIQRENVSALQKEHNLKKLQDVLVYCHNKVDCRRLQILEYFNEEFFPSNCMKTCDNCKNIGVSTIEQKDFTHYAKQILSLLRKLGNERITTNQCQDIFRGSNNMKTRFSGYDNFEEHGSGKDLTKSETDRLFVHLLKTGYVCEYFFTNSMGYSTKYLKLPDPIKEIKGKVMLNSLKKQYKAKKKQDIDVDNSQSRIDTFSSSLSLFKCHQNSSFQSEDVSMQNLLSENSQSMLDDNSSLIFETINSCISTNLYCTEEKENHKHPKRKKRKSETLPFKKRKKS</sequence>
<dbReference type="VEuPathDB" id="FungiDB:GVI51_H00561"/>
<dbReference type="PANTHER" id="PTHR13710">
    <property type="entry name" value="DNA HELICASE RECQ FAMILY MEMBER"/>
    <property type="match status" value="1"/>
</dbReference>
<dbReference type="GO" id="GO:0005524">
    <property type="term" value="F:ATP binding"/>
    <property type="evidence" value="ECO:0007669"/>
    <property type="project" value="UniProtKB-KW"/>
</dbReference>
<dbReference type="Proteomes" id="UP000054886">
    <property type="component" value="Unassembled WGS sequence"/>
</dbReference>
<dbReference type="PROSITE" id="PS51194">
    <property type="entry name" value="HELICASE_CTER"/>
    <property type="match status" value="1"/>
</dbReference>
<dbReference type="VEuPathDB" id="FungiDB:B1J91_H00759g"/>
<evidence type="ECO:0000256" key="7">
    <source>
        <dbReference type="ARBA" id="ARBA00023125"/>
    </source>
</evidence>
<evidence type="ECO:0000256" key="3">
    <source>
        <dbReference type="ARBA" id="ARBA00022741"/>
    </source>
</evidence>
<dbReference type="CDD" id="cd17920">
    <property type="entry name" value="DEXHc_RecQ"/>
    <property type="match status" value="1"/>
</dbReference>
<comment type="similarity">
    <text evidence="2 11">Belongs to the helicase family. RecQ subfamily.</text>
</comment>
<dbReference type="GO" id="GO:0043138">
    <property type="term" value="F:3'-5' DNA helicase activity"/>
    <property type="evidence" value="ECO:0007669"/>
    <property type="project" value="UniProtKB-EC"/>
</dbReference>
<dbReference type="FunFam" id="3.40.50.300:FF:000296">
    <property type="entry name" value="ATP-dependent DNA helicase RecQ"/>
    <property type="match status" value="1"/>
</dbReference>
<keyword evidence="8" id="KW-0413">Isomerase</keyword>
<dbReference type="EC" id="5.6.2.4" evidence="11"/>
<feature type="domain" description="Helicase C-terminal" evidence="14">
    <location>
        <begin position="308"/>
        <end position="456"/>
    </location>
</feature>
<feature type="domain" description="Helicase ATP-binding" evidence="13">
    <location>
        <begin position="109"/>
        <end position="286"/>
    </location>
</feature>
<dbReference type="SMART" id="SM00487">
    <property type="entry name" value="DEXDc"/>
    <property type="match status" value="1"/>
</dbReference>
<dbReference type="InterPro" id="IPR036388">
    <property type="entry name" value="WH-like_DNA-bd_sf"/>
</dbReference>
<feature type="region of interest" description="Disordered" evidence="12">
    <location>
        <begin position="693"/>
        <end position="718"/>
    </location>
</feature>
<evidence type="ECO:0000259" key="13">
    <source>
        <dbReference type="PROSITE" id="PS51192"/>
    </source>
</evidence>
<proteinExistence type="inferred from homology"/>
<dbReference type="InterPro" id="IPR027417">
    <property type="entry name" value="P-loop_NTPase"/>
</dbReference>
<evidence type="ECO:0000256" key="4">
    <source>
        <dbReference type="ARBA" id="ARBA00022801"/>
    </source>
</evidence>
<keyword evidence="5 11" id="KW-0347">Helicase</keyword>
<evidence type="ECO:0000259" key="14">
    <source>
        <dbReference type="PROSITE" id="PS51194"/>
    </source>
</evidence>
<evidence type="ECO:0000313" key="16">
    <source>
        <dbReference type="Proteomes" id="UP000054886"/>
    </source>
</evidence>
<feature type="region of interest" description="Disordered" evidence="12">
    <location>
        <begin position="51"/>
        <end position="81"/>
    </location>
</feature>
<dbReference type="EMBL" id="LLZZ01000148">
    <property type="protein sequence ID" value="KTA99115.1"/>
    <property type="molecule type" value="Genomic_DNA"/>
</dbReference>
<evidence type="ECO:0000256" key="10">
    <source>
        <dbReference type="ARBA" id="ARBA00034617"/>
    </source>
</evidence>
<evidence type="ECO:0000256" key="9">
    <source>
        <dbReference type="ARBA" id="ARBA00023242"/>
    </source>
</evidence>
<keyword evidence="7" id="KW-0238">DNA-binding</keyword>
<dbReference type="NCBIfam" id="TIGR00614">
    <property type="entry name" value="recQ_fam"/>
    <property type="match status" value="1"/>
</dbReference>
<dbReference type="PROSITE" id="PS51192">
    <property type="entry name" value="HELICASE_ATP_BIND_1"/>
    <property type="match status" value="1"/>
</dbReference>
<organism evidence="15 16">
    <name type="scientific">Candida glabrata</name>
    <name type="common">Yeast</name>
    <name type="synonym">Torulopsis glabrata</name>
    <dbReference type="NCBI Taxonomy" id="5478"/>
    <lineage>
        <taxon>Eukaryota</taxon>
        <taxon>Fungi</taxon>
        <taxon>Dikarya</taxon>
        <taxon>Ascomycota</taxon>
        <taxon>Saccharomycotina</taxon>
        <taxon>Saccharomycetes</taxon>
        <taxon>Saccharomycetales</taxon>
        <taxon>Saccharomycetaceae</taxon>
        <taxon>Nakaseomyces</taxon>
    </lineage>
</organism>
<dbReference type="GO" id="GO:0000724">
    <property type="term" value="P:double-strand break repair via homologous recombination"/>
    <property type="evidence" value="ECO:0007669"/>
    <property type="project" value="TreeGrafter"/>
</dbReference>
<dbReference type="GO" id="GO:0006260">
    <property type="term" value="P:DNA replication"/>
    <property type="evidence" value="ECO:0007669"/>
    <property type="project" value="InterPro"/>
</dbReference>
<dbReference type="Pfam" id="PF09382">
    <property type="entry name" value="RQC"/>
    <property type="match status" value="1"/>
</dbReference>
<dbReference type="InterPro" id="IPR004589">
    <property type="entry name" value="DNA_helicase_ATP-dep_RecQ"/>
</dbReference>
<dbReference type="SUPFAM" id="SSF46785">
    <property type="entry name" value="Winged helix' DNA-binding domain"/>
    <property type="match status" value="1"/>
</dbReference>
<dbReference type="Pfam" id="PF00271">
    <property type="entry name" value="Helicase_C"/>
    <property type="match status" value="1"/>
</dbReference>
<dbReference type="InterPro" id="IPR032284">
    <property type="entry name" value="RecQ_Zn-bd"/>
</dbReference>
<dbReference type="Pfam" id="PF00270">
    <property type="entry name" value="DEAD"/>
    <property type="match status" value="1"/>
</dbReference>
<dbReference type="Gene3D" id="3.40.50.300">
    <property type="entry name" value="P-loop containing nucleotide triphosphate hydrolases"/>
    <property type="match status" value="2"/>
</dbReference>
<dbReference type="GO" id="GO:0005694">
    <property type="term" value="C:chromosome"/>
    <property type="evidence" value="ECO:0007669"/>
    <property type="project" value="TreeGrafter"/>
</dbReference>
<dbReference type="InterPro" id="IPR036390">
    <property type="entry name" value="WH_DNA-bd_sf"/>
</dbReference>
<evidence type="ECO:0000256" key="5">
    <source>
        <dbReference type="ARBA" id="ARBA00022806"/>
    </source>
</evidence>
<evidence type="ECO:0000256" key="6">
    <source>
        <dbReference type="ARBA" id="ARBA00022840"/>
    </source>
</evidence>
<evidence type="ECO:0000313" key="15">
    <source>
        <dbReference type="EMBL" id="KTA99115.1"/>
    </source>
</evidence>
<evidence type="ECO:0000256" key="2">
    <source>
        <dbReference type="ARBA" id="ARBA00005446"/>
    </source>
</evidence>
<dbReference type="InterPro" id="IPR002464">
    <property type="entry name" value="DNA/RNA_helicase_DEAH_CS"/>
</dbReference>
<feature type="compositionally biased region" description="Basic residues" evidence="12">
    <location>
        <begin position="697"/>
        <end position="718"/>
    </location>
</feature>
<dbReference type="VEuPathDB" id="FungiDB:GWK60_H00561"/>
<dbReference type="SUPFAM" id="SSF52540">
    <property type="entry name" value="P-loop containing nucleoside triphosphate hydrolases"/>
    <property type="match status" value="1"/>
</dbReference>
<dbReference type="Gene3D" id="1.10.10.10">
    <property type="entry name" value="Winged helix-like DNA-binding domain superfamily/Winged helix DNA-binding domain"/>
    <property type="match status" value="1"/>
</dbReference>
<keyword evidence="4 11" id="KW-0378">Hydrolase</keyword>
<dbReference type="PANTHER" id="PTHR13710:SF153">
    <property type="entry name" value="RECQ-LIKE DNA HELICASE BLM"/>
    <property type="match status" value="1"/>
</dbReference>
<comment type="caution">
    <text evidence="15">The sequence shown here is derived from an EMBL/GenBank/DDBJ whole genome shotgun (WGS) entry which is preliminary data.</text>
</comment>
<keyword evidence="3 11" id="KW-0547">Nucleotide-binding</keyword>
<dbReference type="GO" id="GO:0016887">
    <property type="term" value="F:ATP hydrolysis activity"/>
    <property type="evidence" value="ECO:0007669"/>
    <property type="project" value="RHEA"/>
</dbReference>
<dbReference type="GO" id="GO:0005634">
    <property type="term" value="C:nucleus"/>
    <property type="evidence" value="ECO:0007669"/>
    <property type="project" value="UniProtKB-SubCell"/>
</dbReference>
<evidence type="ECO:0000256" key="11">
    <source>
        <dbReference type="RuleBase" id="RU364117"/>
    </source>
</evidence>
<dbReference type="GO" id="GO:0005737">
    <property type="term" value="C:cytoplasm"/>
    <property type="evidence" value="ECO:0007669"/>
    <property type="project" value="TreeGrafter"/>
</dbReference>
<evidence type="ECO:0000256" key="12">
    <source>
        <dbReference type="SAM" id="MobiDB-lite"/>
    </source>
</evidence>
<dbReference type="InterPro" id="IPR001650">
    <property type="entry name" value="Helicase_C-like"/>
</dbReference>
<keyword evidence="6 11" id="KW-0067">ATP-binding</keyword>
<protein>
    <recommendedName>
        <fullName evidence="11">ATP-dependent DNA helicase</fullName>
        <ecNumber evidence="11">5.6.2.4</ecNumber>
    </recommendedName>
</protein>
<feature type="compositionally biased region" description="Low complexity" evidence="12">
    <location>
        <begin position="51"/>
        <end position="60"/>
    </location>
</feature>
<comment type="subcellular location">
    <subcellularLocation>
        <location evidence="1 11">Nucleus</location>
    </subcellularLocation>
</comment>
<evidence type="ECO:0000256" key="1">
    <source>
        <dbReference type="ARBA" id="ARBA00004123"/>
    </source>
</evidence>
<gene>
    <name evidence="15" type="ORF">AO440_001931</name>
</gene>
<dbReference type="SMART" id="SM00490">
    <property type="entry name" value="HELICc"/>
    <property type="match status" value="1"/>
</dbReference>
<dbReference type="GO" id="GO:0003677">
    <property type="term" value="F:DNA binding"/>
    <property type="evidence" value="ECO:0007669"/>
    <property type="project" value="UniProtKB-KW"/>
</dbReference>
<reference evidence="15 16" key="1">
    <citation type="submission" date="2015-10" db="EMBL/GenBank/DDBJ databases">
        <title>Draft genomes sequences of Candida glabrata isolates 1A, 1B, 2A, 2B, 3A and 3B.</title>
        <authorList>
            <person name="Haavelsrud O.E."/>
            <person name="Gaustad P."/>
        </authorList>
    </citation>
    <scope>NUCLEOTIDE SEQUENCE [LARGE SCALE GENOMIC DNA]</scope>
    <source>
        <strain evidence="15">910700640</strain>
    </source>
</reference>
<name>A0A0W0CVH9_CANGB</name>
<evidence type="ECO:0000256" key="8">
    <source>
        <dbReference type="ARBA" id="ARBA00023235"/>
    </source>
</evidence>
<dbReference type="FunFam" id="3.40.50.300:FF:001975">
    <property type="entry name" value="ATP-dependent DNA helicase"/>
    <property type="match status" value="1"/>
</dbReference>
<comment type="catalytic activity">
    <reaction evidence="10 11">
        <text>Couples ATP hydrolysis with the unwinding of duplex DNA by translocating in the 3'-5' direction.</text>
        <dbReference type="EC" id="5.6.2.4"/>
    </reaction>
</comment>
<dbReference type="InterPro" id="IPR014001">
    <property type="entry name" value="Helicase_ATP-bd"/>
</dbReference>
<dbReference type="InterPro" id="IPR018982">
    <property type="entry name" value="RQC_domain"/>
</dbReference>
<dbReference type="InterPro" id="IPR011545">
    <property type="entry name" value="DEAD/DEAH_box_helicase_dom"/>
</dbReference>